<evidence type="ECO:0000313" key="3">
    <source>
        <dbReference type="Proteomes" id="UP001152172"/>
    </source>
</evidence>
<gene>
    <name evidence="2" type="ORF">M9R61_13380</name>
</gene>
<keyword evidence="3" id="KW-1185">Reference proteome</keyword>
<evidence type="ECO:0000313" key="2">
    <source>
        <dbReference type="EMBL" id="MCZ8534303.1"/>
    </source>
</evidence>
<keyword evidence="1" id="KW-0812">Transmembrane</keyword>
<keyword evidence="1" id="KW-1133">Transmembrane helix</keyword>
<protein>
    <submittedName>
        <fullName evidence="2">Uncharacterized protein</fullName>
    </submittedName>
</protein>
<dbReference type="AlphaFoldDB" id="A0A9X3RBJ8"/>
<dbReference type="Proteomes" id="UP001152172">
    <property type="component" value="Unassembled WGS sequence"/>
</dbReference>
<evidence type="ECO:0000256" key="1">
    <source>
        <dbReference type="SAM" id="Phobius"/>
    </source>
</evidence>
<sequence>MRKLSLSLLGGTITGLIVSFILMDYRDIKYEIRNQGGIESRWIREMDFDFVINASALIIGISVLIFVVWTFIEKRT</sequence>
<dbReference type="EMBL" id="JAMKBI010000009">
    <property type="protein sequence ID" value="MCZ8534303.1"/>
    <property type="molecule type" value="Genomic_DNA"/>
</dbReference>
<proteinExistence type="predicted"/>
<reference evidence="2" key="1">
    <citation type="submission" date="2022-05" db="EMBL/GenBank/DDBJ databases">
        <authorList>
            <person name="Colautti A."/>
            <person name="Iacumin L."/>
        </authorList>
    </citation>
    <scope>NUCLEOTIDE SEQUENCE</scope>
    <source>
        <strain evidence="2">DSM 30747</strain>
    </source>
</reference>
<feature type="transmembrane region" description="Helical" evidence="1">
    <location>
        <begin position="6"/>
        <end position="25"/>
    </location>
</feature>
<feature type="transmembrane region" description="Helical" evidence="1">
    <location>
        <begin position="50"/>
        <end position="72"/>
    </location>
</feature>
<dbReference type="RefSeq" id="WP_269922495.1">
    <property type="nucleotide sequence ID" value="NZ_JAMKBI010000009.1"/>
</dbReference>
<organism evidence="2 3">
    <name type="scientific">Psychrobacillus psychrodurans</name>
    <dbReference type="NCBI Taxonomy" id="126157"/>
    <lineage>
        <taxon>Bacteria</taxon>
        <taxon>Bacillati</taxon>
        <taxon>Bacillota</taxon>
        <taxon>Bacilli</taxon>
        <taxon>Bacillales</taxon>
        <taxon>Bacillaceae</taxon>
        <taxon>Psychrobacillus</taxon>
    </lineage>
</organism>
<accession>A0A9X3RBJ8</accession>
<keyword evidence="1" id="KW-0472">Membrane</keyword>
<name>A0A9X3RBJ8_9BACI</name>
<comment type="caution">
    <text evidence="2">The sequence shown here is derived from an EMBL/GenBank/DDBJ whole genome shotgun (WGS) entry which is preliminary data.</text>
</comment>